<evidence type="ECO:0000256" key="2">
    <source>
        <dbReference type="SAM" id="MobiDB-lite"/>
    </source>
</evidence>
<dbReference type="GO" id="GO:0008017">
    <property type="term" value="F:microtubule binding"/>
    <property type="evidence" value="ECO:0007669"/>
    <property type="project" value="InterPro"/>
</dbReference>
<comment type="caution">
    <text evidence="4">The sequence shown here is derived from an EMBL/GenBank/DDBJ whole genome shotgun (WGS) entry which is preliminary data.</text>
</comment>
<dbReference type="InterPro" id="IPR036961">
    <property type="entry name" value="Kinesin_motor_dom_sf"/>
</dbReference>
<reference evidence="4 5" key="1">
    <citation type="submission" date="2020-03" db="EMBL/GenBank/DDBJ databases">
        <title>Draft Genome Sequence of Cudoniella acicularis.</title>
        <authorList>
            <person name="Buettner E."/>
            <person name="Kellner H."/>
        </authorList>
    </citation>
    <scope>NUCLEOTIDE SEQUENCE [LARGE SCALE GENOMIC DNA]</scope>
    <source>
        <strain evidence="4 5">DSM 108380</strain>
    </source>
</reference>
<keyword evidence="5" id="KW-1185">Reference proteome</keyword>
<feature type="binding site" evidence="1">
    <location>
        <begin position="225"/>
        <end position="232"/>
    </location>
    <ligand>
        <name>ATP</name>
        <dbReference type="ChEBI" id="CHEBI:30616"/>
    </ligand>
</feature>
<protein>
    <recommendedName>
        <fullName evidence="3">Kinesin motor domain-containing protein</fullName>
    </recommendedName>
</protein>
<dbReference type="GO" id="GO:0007019">
    <property type="term" value="P:microtubule depolymerization"/>
    <property type="evidence" value="ECO:0007669"/>
    <property type="project" value="TreeGrafter"/>
</dbReference>
<evidence type="ECO:0000313" key="5">
    <source>
        <dbReference type="Proteomes" id="UP000566819"/>
    </source>
</evidence>
<organism evidence="4 5">
    <name type="scientific">Cudoniella acicularis</name>
    <dbReference type="NCBI Taxonomy" id="354080"/>
    <lineage>
        <taxon>Eukaryota</taxon>
        <taxon>Fungi</taxon>
        <taxon>Dikarya</taxon>
        <taxon>Ascomycota</taxon>
        <taxon>Pezizomycotina</taxon>
        <taxon>Leotiomycetes</taxon>
        <taxon>Helotiales</taxon>
        <taxon>Tricladiaceae</taxon>
        <taxon>Cudoniella</taxon>
    </lineage>
</organism>
<accession>A0A8H4RN21</accession>
<dbReference type="InterPro" id="IPR027417">
    <property type="entry name" value="P-loop_NTPase"/>
</dbReference>
<dbReference type="EMBL" id="JAAMPI010000300">
    <property type="protein sequence ID" value="KAF4632989.1"/>
    <property type="molecule type" value="Genomic_DNA"/>
</dbReference>
<evidence type="ECO:0000256" key="1">
    <source>
        <dbReference type="PROSITE-ProRule" id="PRU00283"/>
    </source>
</evidence>
<dbReference type="GO" id="GO:0007018">
    <property type="term" value="P:microtubule-based movement"/>
    <property type="evidence" value="ECO:0007669"/>
    <property type="project" value="InterPro"/>
</dbReference>
<comment type="similarity">
    <text evidence="1">Belongs to the TRAFAC class myosin-kinesin ATPase superfamily. Kinesin family.</text>
</comment>
<dbReference type="InterPro" id="IPR001752">
    <property type="entry name" value="Kinesin_motor_dom"/>
</dbReference>
<keyword evidence="1" id="KW-0547">Nucleotide-binding</keyword>
<gene>
    <name evidence="4" type="ORF">G7Y89_g5138</name>
</gene>
<dbReference type="AlphaFoldDB" id="A0A8H4RN21"/>
<dbReference type="PANTHER" id="PTHR47971:SF4">
    <property type="entry name" value="KINESIN-LIKE PROTEIN"/>
    <property type="match status" value="1"/>
</dbReference>
<dbReference type="OrthoDB" id="3176171at2759"/>
<dbReference type="GO" id="GO:0005524">
    <property type="term" value="F:ATP binding"/>
    <property type="evidence" value="ECO:0007669"/>
    <property type="project" value="UniProtKB-UniRule"/>
</dbReference>
<evidence type="ECO:0000259" key="3">
    <source>
        <dbReference type="PROSITE" id="PS50067"/>
    </source>
</evidence>
<dbReference type="SUPFAM" id="SSF52540">
    <property type="entry name" value="P-loop containing nucleoside triphosphate hydrolases"/>
    <property type="match status" value="1"/>
</dbReference>
<feature type="region of interest" description="Disordered" evidence="2">
    <location>
        <begin position="558"/>
        <end position="581"/>
    </location>
</feature>
<feature type="domain" description="Kinesin motor" evidence="3">
    <location>
        <begin position="152"/>
        <end position="467"/>
    </location>
</feature>
<dbReference type="Proteomes" id="UP000566819">
    <property type="component" value="Unassembled WGS sequence"/>
</dbReference>
<dbReference type="Gene3D" id="3.40.850.10">
    <property type="entry name" value="Kinesin motor domain"/>
    <property type="match status" value="1"/>
</dbReference>
<sequence length="679" mass="75611">MRFTLDFDNSFAVRYHEGSSLFAGANTVCLANRRICVLDHLAIKLNSSRLNMVDPSRTMDVSSCRFNLSARQVVDKQNSALLLDLSNPDQKKFSICIMEAFFQENRDSYIKQVAAFQPSQDQAKGAGCESREEDTSIGARVRPLLPNEIEDGEVVGISVRPEAGYADVHELRRKINGQPTLNSSSFRLDKVYGPNQTSEDVYHGLVAPLVPWAWGGGISTLFAYGQTGSGKTYSVSELERLTAAELMNGNLEGNRDVYICAFELVGKEALDLLNDRRKIVVMEDAFGESQLVGAVEEKPSTAEELLSHIERSMSFRKTASTLKNDSSSRSHAVCRIRIANKDVIDAPDGLLFLVDLAGSEVDRDIKEHSRDRMMETRDINVSLSTLKDCIRGRAMWNMTDGVAANKRAMNVHVPFRSSVLTKVLKHVFDVKGDRYCKTAVLACIKPNAADAGPSKNTLRYAELLRVPVPKIKPASYNVNIPSTWSHHALTKWIERNSGSPIISSSLLVPTENGTQLCKLPKGEFVSRCLKTPNVSPEHARAFYDKLWRLHIDSRTARSAAPSEVSSTIASEDEASPKPTVPFQERLQPGMIVRIKRRLSTEFAQYAMILSPEGAFEKDSVNREEVMGKKRYVCAQIFGAVMADAYNLAMEAKKVIAVEDMEAEVSMEWDAPTRYWFMTI</sequence>
<dbReference type="PANTHER" id="PTHR47971">
    <property type="entry name" value="KINESIN-RELATED PROTEIN 6"/>
    <property type="match status" value="1"/>
</dbReference>
<dbReference type="InterPro" id="IPR027640">
    <property type="entry name" value="Kinesin-like_fam"/>
</dbReference>
<evidence type="ECO:0000313" key="4">
    <source>
        <dbReference type="EMBL" id="KAF4632989.1"/>
    </source>
</evidence>
<dbReference type="SMART" id="SM00129">
    <property type="entry name" value="KISc"/>
    <property type="match status" value="1"/>
</dbReference>
<dbReference type="PRINTS" id="PR00380">
    <property type="entry name" value="KINESINHEAVY"/>
</dbReference>
<dbReference type="PROSITE" id="PS50067">
    <property type="entry name" value="KINESIN_MOTOR_2"/>
    <property type="match status" value="1"/>
</dbReference>
<proteinExistence type="inferred from homology"/>
<dbReference type="Pfam" id="PF00225">
    <property type="entry name" value="Kinesin"/>
    <property type="match status" value="1"/>
</dbReference>
<keyword evidence="1" id="KW-0505">Motor protein</keyword>
<dbReference type="GO" id="GO:0005874">
    <property type="term" value="C:microtubule"/>
    <property type="evidence" value="ECO:0007669"/>
    <property type="project" value="TreeGrafter"/>
</dbReference>
<name>A0A8H4RN21_9HELO</name>
<keyword evidence="1" id="KW-0067">ATP-binding</keyword>
<dbReference type="GO" id="GO:0003777">
    <property type="term" value="F:microtubule motor activity"/>
    <property type="evidence" value="ECO:0007669"/>
    <property type="project" value="InterPro"/>
</dbReference>